<dbReference type="AlphaFoldDB" id="A0A067M601"/>
<evidence type="ECO:0000313" key="2">
    <source>
        <dbReference type="Proteomes" id="UP000027195"/>
    </source>
</evidence>
<dbReference type="HOGENOM" id="CLU_026593_0_0_1"/>
<dbReference type="PANTHER" id="PTHR46579">
    <property type="entry name" value="F5/8 TYPE C DOMAIN-CONTAINING PROTEIN-RELATED"/>
    <property type="match status" value="1"/>
</dbReference>
<proteinExistence type="predicted"/>
<organism evidence="1 2">
    <name type="scientific">Botryobasidium botryosum (strain FD-172 SS1)</name>
    <dbReference type="NCBI Taxonomy" id="930990"/>
    <lineage>
        <taxon>Eukaryota</taxon>
        <taxon>Fungi</taxon>
        <taxon>Dikarya</taxon>
        <taxon>Basidiomycota</taxon>
        <taxon>Agaricomycotina</taxon>
        <taxon>Agaricomycetes</taxon>
        <taxon>Cantharellales</taxon>
        <taxon>Botryobasidiaceae</taxon>
        <taxon>Botryobasidium</taxon>
    </lineage>
</organism>
<protein>
    <submittedName>
        <fullName evidence="1">Uncharacterized protein</fullName>
    </submittedName>
</protein>
<dbReference type="Proteomes" id="UP000027195">
    <property type="component" value="Unassembled WGS sequence"/>
</dbReference>
<dbReference type="PANTHER" id="PTHR46579:SF1">
    <property type="entry name" value="F5_8 TYPE C DOMAIN-CONTAINING PROTEIN"/>
    <property type="match status" value="1"/>
</dbReference>
<dbReference type="STRING" id="930990.A0A067M601"/>
<reference evidence="2" key="1">
    <citation type="journal article" date="2014" name="Proc. Natl. Acad. Sci. U.S.A.">
        <title>Extensive sampling of basidiomycete genomes demonstrates inadequacy of the white-rot/brown-rot paradigm for wood decay fungi.</title>
        <authorList>
            <person name="Riley R."/>
            <person name="Salamov A.A."/>
            <person name="Brown D.W."/>
            <person name="Nagy L.G."/>
            <person name="Floudas D."/>
            <person name="Held B.W."/>
            <person name="Levasseur A."/>
            <person name="Lombard V."/>
            <person name="Morin E."/>
            <person name="Otillar R."/>
            <person name="Lindquist E.A."/>
            <person name="Sun H."/>
            <person name="LaButti K.M."/>
            <person name="Schmutz J."/>
            <person name="Jabbour D."/>
            <person name="Luo H."/>
            <person name="Baker S.E."/>
            <person name="Pisabarro A.G."/>
            <person name="Walton J.D."/>
            <person name="Blanchette R.A."/>
            <person name="Henrissat B."/>
            <person name="Martin F."/>
            <person name="Cullen D."/>
            <person name="Hibbett D.S."/>
            <person name="Grigoriev I.V."/>
        </authorList>
    </citation>
    <scope>NUCLEOTIDE SEQUENCE [LARGE SCALE GENOMIC DNA]</scope>
    <source>
        <strain evidence="2">FD-172 SS1</strain>
    </source>
</reference>
<name>A0A067M601_BOTB1</name>
<dbReference type="OrthoDB" id="2404451at2759"/>
<feature type="non-terminal residue" evidence="1">
    <location>
        <position position="1"/>
    </location>
</feature>
<keyword evidence="2" id="KW-1185">Reference proteome</keyword>
<sequence>LMKMKGHNGKFPCRSCNIKGVRIIAKGNKNNTYYVPLSRDPPHTSHMATALPLRTHDQFLANAHHVETAPTPTEADTRAKECGIKGTPVLAALSSLEFPTSFPIDFMHLIWENVIKCLILLWTGKFSALKNENDQPYHLSKTVWEAIGEATAAAGSTIPSAFGCRVPNIAKSQSDFSAEAYSIWTLFLAPVLLQKFLKKSYYDHFVALYIQMQEDL</sequence>
<dbReference type="InParanoid" id="A0A067M601"/>
<accession>A0A067M601</accession>
<evidence type="ECO:0000313" key="1">
    <source>
        <dbReference type="EMBL" id="KDQ10979.1"/>
    </source>
</evidence>
<dbReference type="EMBL" id="KL198062">
    <property type="protein sequence ID" value="KDQ10979.1"/>
    <property type="molecule type" value="Genomic_DNA"/>
</dbReference>
<gene>
    <name evidence="1" type="ORF">BOTBODRAFT_115033</name>
</gene>